<dbReference type="EMBL" id="UEGW01000001">
    <property type="protein sequence ID" value="SRX95437.1"/>
    <property type="molecule type" value="Genomic_DNA"/>
</dbReference>
<reference evidence="2 3" key="1">
    <citation type="submission" date="2018-05" db="EMBL/GenBank/DDBJ databases">
        <authorList>
            <consortium name="IHU Genomes"/>
        </authorList>
    </citation>
    <scope>NUCLEOTIDE SEQUENCE [LARGE SCALE GENOMIC DNA]</scope>
    <source>
        <strain evidence="2 3">P7336</strain>
    </source>
</reference>
<proteinExistence type="predicted"/>
<dbReference type="Proteomes" id="UP000252015">
    <property type="component" value="Unassembled WGS sequence"/>
</dbReference>
<evidence type="ECO:0000313" key="2">
    <source>
        <dbReference type="EMBL" id="SRX95437.1"/>
    </source>
</evidence>
<dbReference type="AlphaFoldDB" id="A0A375Z2Y6"/>
<evidence type="ECO:0000313" key="3">
    <source>
        <dbReference type="Proteomes" id="UP000252015"/>
    </source>
</evidence>
<keyword evidence="1" id="KW-1133">Transmembrane helix</keyword>
<protein>
    <submittedName>
        <fullName evidence="2">Uncharacterized protein</fullName>
    </submittedName>
</protein>
<gene>
    <name evidence="2" type="ORF">MSP7336_03706</name>
</gene>
<keyword evidence="1" id="KW-0812">Transmembrane</keyword>
<keyword evidence="1" id="KW-0472">Membrane</keyword>
<keyword evidence="3" id="KW-1185">Reference proteome</keyword>
<organism evidence="2 3">
    <name type="scientific">Mycobacterium shimoidei</name>
    <dbReference type="NCBI Taxonomy" id="29313"/>
    <lineage>
        <taxon>Bacteria</taxon>
        <taxon>Bacillati</taxon>
        <taxon>Actinomycetota</taxon>
        <taxon>Actinomycetes</taxon>
        <taxon>Mycobacteriales</taxon>
        <taxon>Mycobacteriaceae</taxon>
        <taxon>Mycobacterium</taxon>
    </lineage>
</organism>
<accession>A0A375Z2Y6</accession>
<feature type="transmembrane region" description="Helical" evidence="1">
    <location>
        <begin position="20"/>
        <end position="40"/>
    </location>
</feature>
<name>A0A375Z2Y6_MYCSH</name>
<evidence type="ECO:0000256" key="1">
    <source>
        <dbReference type="SAM" id="Phobius"/>
    </source>
</evidence>
<sequence length="58" mass="6296">MAPALNGKKADTKLARCGRWHGLLSPILIMISFSVLRRAVVGWAKEMRVVEGPVLPGP</sequence>